<organism evidence="3 4">
    <name type="scientific">Phytomonospora endophytica</name>
    <dbReference type="NCBI Taxonomy" id="714109"/>
    <lineage>
        <taxon>Bacteria</taxon>
        <taxon>Bacillati</taxon>
        <taxon>Actinomycetota</taxon>
        <taxon>Actinomycetes</taxon>
        <taxon>Micromonosporales</taxon>
        <taxon>Micromonosporaceae</taxon>
        <taxon>Phytomonospora</taxon>
    </lineage>
</organism>
<protein>
    <recommendedName>
        <fullName evidence="2">DUF397 domain-containing protein</fullName>
    </recommendedName>
</protein>
<dbReference type="EMBL" id="JACHGT010000006">
    <property type="protein sequence ID" value="MBB6035185.1"/>
    <property type="molecule type" value="Genomic_DNA"/>
</dbReference>
<dbReference type="InterPro" id="IPR007278">
    <property type="entry name" value="DUF397"/>
</dbReference>
<feature type="domain" description="DUF397" evidence="2">
    <location>
        <begin position="30"/>
        <end position="86"/>
    </location>
</feature>
<reference evidence="3 4" key="1">
    <citation type="submission" date="2020-08" db="EMBL/GenBank/DDBJ databases">
        <title>Genomic Encyclopedia of Type Strains, Phase IV (KMG-IV): sequencing the most valuable type-strain genomes for metagenomic binning, comparative biology and taxonomic classification.</title>
        <authorList>
            <person name="Goeker M."/>
        </authorList>
    </citation>
    <scope>NUCLEOTIDE SEQUENCE [LARGE SCALE GENOMIC DNA]</scope>
    <source>
        <strain evidence="3 4">YIM 65646</strain>
    </source>
</reference>
<keyword evidence="4" id="KW-1185">Reference proteome</keyword>
<dbReference type="AlphaFoldDB" id="A0A841FHH5"/>
<dbReference type="RefSeq" id="WP_184788047.1">
    <property type="nucleotide sequence ID" value="NZ_BONT01000006.1"/>
</dbReference>
<dbReference type="Proteomes" id="UP000548476">
    <property type="component" value="Unassembled WGS sequence"/>
</dbReference>
<accession>A0A841FHH5</accession>
<proteinExistence type="predicted"/>
<dbReference type="Pfam" id="PF04149">
    <property type="entry name" value="DUF397"/>
    <property type="match status" value="2"/>
</dbReference>
<evidence type="ECO:0000313" key="3">
    <source>
        <dbReference type="EMBL" id="MBB6035185.1"/>
    </source>
</evidence>
<feature type="domain" description="DUF397" evidence="2">
    <location>
        <begin position="9"/>
        <end position="28"/>
    </location>
</feature>
<feature type="region of interest" description="Disordered" evidence="1">
    <location>
        <begin position="1"/>
        <end position="25"/>
    </location>
</feature>
<comment type="caution">
    <text evidence="3">The sequence shown here is derived from an EMBL/GenBank/DDBJ whole genome shotgun (WGS) entry which is preliminary data.</text>
</comment>
<evidence type="ECO:0000256" key="1">
    <source>
        <dbReference type="SAM" id="MobiDB-lite"/>
    </source>
</evidence>
<gene>
    <name evidence="3" type="ORF">HNR73_003042</name>
</gene>
<name>A0A841FHH5_9ACTN</name>
<sequence>MSTHIEVSAWRKSTRSGSGGSGNNCVEVGAWRKSSRSGSGGTGNCIEVAACTDSAHGVAIRDTKHREGATLATDRPEWTSFVAAVRSGAFDA</sequence>
<evidence type="ECO:0000259" key="2">
    <source>
        <dbReference type="Pfam" id="PF04149"/>
    </source>
</evidence>
<evidence type="ECO:0000313" key="4">
    <source>
        <dbReference type="Proteomes" id="UP000548476"/>
    </source>
</evidence>